<keyword evidence="1" id="KW-0812">Transmembrane</keyword>
<accession>A0A3B0WLQ2</accession>
<evidence type="ECO:0000313" key="3">
    <source>
        <dbReference type="EMBL" id="VAW51517.1"/>
    </source>
</evidence>
<evidence type="ECO:0000256" key="1">
    <source>
        <dbReference type="SAM" id="Phobius"/>
    </source>
</evidence>
<dbReference type="InterPro" id="IPR001763">
    <property type="entry name" value="Rhodanese-like_dom"/>
</dbReference>
<protein>
    <recommendedName>
        <fullName evidence="2">Rhodanese domain-containing protein</fullName>
    </recommendedName>
</protein>
<dbReference type="InterPro" id="IPR036873">
    <property type="entry name" value="Rhodanese-like_dom_sf"/>
</dbReference>
<gene>
    <name evidence="3" type="ORF">MNBD_GAMMA05-1770</name>
</gene>
<sequence>MTRHSITVDSSVLHYTLECRLLGIILSLVMFSAFSTNVYAKETPNLTKPKVVVPDKIPGVDTVSAEQLIKILTSDNPPVLIDARIKSDRLQGYIESSVGLPDIDTNCNSLKKVTADKNRHLMFYCNGVQCGRSVVSLKIARSCGYHHLSWFKGGFAEWNEKGYQYIKPR</sequence>
<organism evidence="3">
    <name type="scientific">hydrothermal vent metagenome</name>
    <dbReference type="NCBI Taxonomy" id="652676"/>
    <lineage>
        <taxon>unclassified sequences</taxon>
        <taxon>metagenomes</taxon>
        <taxon>ecological metagenomes</taxon>
    </lineage>
</organism>
<dbReference type="EMBL" id="UOFE01000018">
    <property type="protein sequence ID" value="VAW51517.1"/>
    <property type="molecule type" value="Genomic_DNA"/>
</dbReference>
<dbReference type="AlphaFoldDB" id="A0A3B0WLQ2"/>
<dbReference type="Gene3D" id="3.40.250.10">
    <property type="entry name" value="Rhodanese-like domain"/>
    <property type="match status" value="1"/>
</dbReference>
<evidence type="ECO:0000259" key="2">
    <source>
        <dbReference type="PROSITE" id="PS50206"/>
    </source>
</evidence>
<feature type="transmembrane region" description="Helical" evidence="1">
    <location>
        <begin position="20"/>
        <end position="40"/>
    </location>
</feature>
<feature type="domain" description="Rhodanese" evidence="2">
    <location>
        <begin position="74"/>
        <end position="167"/>
    </location>
</feature>
<dbReference type="SUPFAM" id="SSF52821">
    <property type="entry name" value="Rhodanese/Cell cycle control phosphatase"/>
    <property type="match status" value="1"/>
</dbReference>
<reference evidence="3" key="1">
    <citation type="submission" date="2018-06" db="EMBL/GenBank/DDBJ databases">
        <authorList>
            <person name="Zhirakovskaya E."/>
        </authorList>
    </citation>
    <scope>NUCLEOTIDE SEQUENCE</scope>
</reference>
<dbReference type="PROSITE" id="PS50206">
    <property type="entry name" value="RHODANESE_3"/>
    <property type="match status" value="1"/>
</dbReference>
<name>A0A3B0WLQ2_9ZZZZ</name>
<proteinExistence type="predicted"/>
<keyword evidence="1" id="KW-1133">Transmembrane helix</keyword>
<dbReference type="Pfam" id="PF00581">
    <property type="entry name" value="Rhodanese"/>
    <property type="match status" value="1"/>
</dbReference>
<keyword evidence="1" id="KW-0472">Membrane</keyword>
<dbReference type="CDD" id="cd00158">
    <property type="entry name" value="RHOD"/>
    <property type="match status" value="1"/>
</dbReference>
<dbReference type="SMART" id="SM00450">
    <property type="entry name" value="RHOD"/>
    <property type="match status" value="1"/>
</dbReference>